<evidence type="ECO:0000313" key="2">
    <source>
        <dbReference type="Proteomes" id="UP001186974"/>
    </source>
</evidence>
<sequence length="289" mass="31402">MPVFEGGYHPISPNITGAYPRSTNKLDDGSTLGACTLSTNGPDSELVLKHFCGSADYNDIDNPFPFVPTSTRILYAYHNHDRHPPKRDYDFFRVSVSYSYDGGVTFKYLSTNDDDDQDSLMRTSTDDGATWSDSNTISGRTVIARDGMLGIATLDNESALIAIFETTEYGRFMVSRVISHDGGSTWGEHADMYVPADGKQAGVPQIVNVGGTLVASSMTNEDGPNRPGAIDGAAKILASMDSKNTWNNKFTLFPPRSNWPGLALLHEDHFNVMDGVSGEGAIGRKIELT</sequence>
<reference evidence="1" key="1">
    <citation type="submission" date="2024-09" db="EMBL/GenBank/DDBJ databases">
        <title>Black Yeasts Isolated from many extreme environments.</title>
        <authorList>
            <person name="Coleine C."/>
            <person name="Stajich J.E."/>
            <person name="Selbmann L."/>
        </authorList>
    </citation>
    <scope>NUCLEOTIDE SEQUENCE</scope>
    <source>
        <strain evidence="1">CCFEE 5737</strain>
    </source>
</reference>
<comment type="caution">
    <text evidence="1">The sequence shown here is derived from an EMBL/GenBank/DDBJ whole genome shotgun (WGS) entry which is preliminary data.</text>
</comment>
<dbReference type="EMBL" id="JAWDJW010006366">
    <property type="protein sequence ID" value="KAK3065082.1"/>
    <property type="molecule type" value="Genomic_DNA"/>
</dbReference>
<name>A0ACC3DC59_9PEZI</name>
<gene>
    <name evidence="1" type="ORF">LTS18_011292</name>
</gene>
<organism evidence="1 2">
    <name type="scientific">Coniosporium uncinatum</name>
    <dbReference type="NCBI Taxonomy" id="93489"/>
    <lineage>
        <taxon>Eukaryota</taxon>
        <taxon>Fungi</taxon>
        <taxon>Dikarya</taxon>
        <taxon>Ascomycota</taxon>
        <taxon>Pezizomycotina</taxon>
        <taxon>Dothideomycetes</taxon>
        <taxon>Dothideomycetes incertae sedis</taxon>
        <taxon>Coniosporium</taxon>
    </lineage>
</organism>
<dbReference type="Proteomes" id="UP001186974">
    <property type="component" value="Unassembled WGS sequence"/>
</dbReference>
<accession>A0ACC3DC59</accession>
<keyword evidence="2" id="KW-1185">Reference proteome</keyword>
<proteinExistence type="predicted"/>
<evidence type="ECO:0000313" key="1">
    <source>
        <dbReference type="EMBL" id="KAK3065082.1"/>
    </source>
</evidence>
<protein>
    <submittedName>
        <fullName evidence="1">Uncharacterized protein</fullName>
    </submittedName>
</protein>